<dbReference type="EMBL" id="JBGJLR010000001">
    <property type="protein sequence ID" value="MEZ2737941.1"/>
    <property type="molecule type" value="Genomic_DNA"/>
</dbReference>
<evidence type="ECO:0000313" key="4">
    <source>
        <dbReference type="EMBL" id="MEZ2737941.1"/>
    </source>
</evidence>
<feature type="domain" description="Gamma-butyrobetaine hydroxylase-like N-terminal" evidence="3">
    <location>
        <begin position="11"/>
        <end position="94"/>
    </location>
</feature>
<gene>
    <name evidence="4" type="ORF">ACBP88_00465</name>
</gene>
<comment type="caution">
    <text evidence="4">The sequence shown here is derived from an EMBL/GenBank/DDBJ whole genome shotgun (WGS) entry which is preliminary data.</text>
</comment>
<reference evidence="4 5" key="1">
    <citation type="submission" date="2024-08" db="EMBL/GenBank/DDBJ databases">
        <authorList>
            <person name="Feng Z."/>
            <person name="Ronholm J."/>
        </authorList>
    </citation>
    <scope>NUCLEOTIDE SEQUENCE [LARGE SCALE GENOMIC DNA]</scope>
    <source>
        <strain evidence="4 5">4-AB0-8</strain>
    </source>
</reference>
<proteinExistence type="predicted"/>
<evidence type="ECO:0000259" key="3">
    <source>
        <dbReference type="Pfam" id="PF06155"/>
    </source>
</evidence>
<keyword evidence="2" id="KW-0408">Iron</keyword>
<dbReference type="GeneID" id="300071558"/>
<accession>A0ABV4I891</accession>
<dbReference type="PANTHER" id="PTHR35303">
    <property type="entry name" value="OS02G0197800 PROTEIN"/>
    <property type="match status" value="1"/>
</dbReference>
<protein>
    <submittedName>
        <fullName evidence="4">Gamma-butyrobetaine hydroxylase-like domain-containing protein</fullName>
    </submittedName>
</protein>
<dbReference type="RefSeq" id="WP_246254166.1">
    <property type="nucleotide sequence ID" value="NZ_DAMCKS010000005.1"/>
</dbReference>
<dbReference type="PANTHER" id="PTHR35303:SF5">
    <property type="entry name" value="OS02G0197800 PROTEIN"/>
    <property type="match status" value="1"/>
</dbReference>
<sequence length="159" mass="16525">MADMPLPQSLTVHAASRVLEVGYSDGKNFRLPFELMRVYSPSAEVQGHGPGQEVLQTGKRDVTIANIEQVGNYAIKPFFSDGHESGLFTWNYLYELGEQQDQLWAAYLARLEAAGVDRDTPMPEKAGGSCGTGGGCGSGSAAAPASGGGCGSGSCGCSS</sequence>
<dbReference type="Pfam" id="PF06155">
    <property type="entry name" value="GBBH-like_N"/>
    <property type="match status" value="1"/>
</dbReference>
<dbReference type="Proteomes" id="UP001567350">
    <property type="component" value="Unassembled WGS sequence"/>
</dbReference>
<dbReference type="Gene3D" id="3.30.2020.30">
    <property type="match status" value="1"/>
</dbReference>
<dbReference type="InterPro" id="IPR010376">
    <property type="entry name" value="GBBH-like_N"/>
</dbReference>
<evidence type="ECO:0000256" key="1">
    <source>
        <dbReference type="ARBA" id="ARBA00022723"/>
    </source>
</evidence>
<dbReference type="InterPro" id="IPR038492">
    <property type="entry name" value="GBBH-like_N_sf"/>
</dbReference>
<name>A0ABV4I891_9BURK</name>
<evidence type="ECO:0000313" key="5">
    <source>
        <dbReference type="Proteomes" id="UP001567350"/>
    </source>
</evidence>
<keyword evidence="1" id="KW-0479">Metal-binding</keyword>
<organism evidence="4 5">
    <name type="scientific">Comamonas jiangduensis</name>
    <dbReference type="NCBI Taxonomy" id="1194168"/>
    <lineage>
        <taxon>Bacteria</taxon>
        <taxon>Pseudomonadati</taxon>
        <taxon>Pseudomonadota</taxon>
        <taxon>Betaproteobacteria</taxon>
        <taxon>Burkholderiales</taxon>
        <taxon>Comamonadaceae</taxon>
        <taxon>Comamonas</taxon>
    </lineage>
</organism>
<keyword evidence="5" id="KW-1185">Reference proteome</keyword>
<evidence type="ECO:0000256" key="2">
    <source>
        <dbReference type="ARBA" id="ARBA00023004"/>
    </source>
</evidence>